<dbReference type="STRING" id="37360.A0A0G4J8J1"/>
<dbReference type="Pfam" id="PF01535">
    <property type="entry name" value="PPR"/>
    <property type="match status" value="5"/>
</dbReference>
<organism evidence="3 4">
    <name type="scientific">Plasmodiophora brassicae</name>
    <name type="common">Clubroot disease agent</name>
    <dbReference type="NCBI Taxonomy" id="37360"/>
    <lineage>
        <taxon>Eukaryota</taxon>
        <taxon>Sar</taxon>
        <taxon>Rhizaria</taxon>
        <taxon>Endomyxa</taxon>
        <taxon>Phytomyxea</taxon>
        <taxon>Plasmodiophorida</taxon>
        <taxon>Plasmodiophoridae</taxon>
        <taxon>Plasmodiophora</taxon>
    </lineage>
</organism>
<dbReference type="PROSITE" id="PS51375">
    <property type="entry name" value="PPR"/>
    <property type="match status" value="1"/>
</dbReference>
<protein>
    <recommendedName>
        <fullName evidence="5">Pentacotripeptide-repeat region of PRORP domain-containing protein</fullName>
    </recommendedName>
</protein>
<dbReference type="Proteomes" id="UP000039324">
    <property type="component" value="Unassembled WGS sequence"/>
</dbReference>
<dbReference type="PANTHER" id="PTHR47936:SF1">
    <property type="entry name" value="PENTATRICOPEPTIDE REPEAT-CONTAINING PROTEIN GUN1, CHLOROPLASTIC"/>
    <property type="match status" value="1"/>
</dbReference>
<keyword evidence="1" id="KW-0677">Repeat</keyword>
<dbReference type="EMBL" id="CDSF01000157">
    <property type="protein sequence ID" value="CEP03948.1"/>
    <property type="molecule type" value="Genomic_DNA"/>
</dbReference>
<dbReference type="InterPro" id="IPR002885">
    <property type="entry name" value="PPR_rpt"/>
</dbReference>
<evidence type="ECO:0000313" key="4">
    <source>
        <dbReference type="Proteomes" id="UP000039324"/>
    </source>
</evidence>
<dbReference type="OrthoDB" id="767661at2759"/>
<dbReference type="InterPro" id="IPR011990">
    <property type="entry name" value="TPR-like_helical_dom_sf"/>
</dbReference>
<evidence type="ECO:0000256" key="1">
    <source>
        <dbReference type="ARBA" id="ARBA00022737"/>
    </source>
</evidence>
<gene>
    <name evidence="3" type="ORF">PBRA_009528</name>
</gene>
<keyword evidence="4" id="KW-1185">Reference proteome</keyword>
<dbReference type="Gene3D" id="1.25.40.10">
    <property type="entry name" value="Tetratricopeptide repeat domain"/>
    <property type="match status" value="2"/>
</dbReference>
<evidence type="ECO:0000256" key="2">
    <source>
        <dbReference type="PROSITE-ProRule" id="PRU00708"/>
    </source>
</evidence>
<dbReference type="AlphaFoldDB" id="A0A0G4J8J1"/>
<name>A0A0G4J8J1_PLABS</name>
<evidence type="ECO:0000313" key="3">
    <source>
        <dbReference type="EMBL" id="CEP03948.1"/>
    </source>
</evidence>
<feature type="repeat" description="PPR" evidence="2">
    <location>
        <begin position="245"/>
        <end position="279"/>
    </location>
</feature>
<reference evidence="3 4" key="1">
    <citation type="submission" date="2015-02" db="EMBL/GenBank/DDBJ databases">
        <authorList>
            <person name="Chooi Y.-H."/>
        </authorList>
    </citation>
    <scope>NUCLEOTIDE SEQUENCE [LARGE SCALE GENOMIC DNA]</scope>
    <source>
        <strain evidence="3">E3</strain>
    </source>
</reference>
<dbReference type="NCBIfam" id="TIGR00756">
    <property type="entry name" value="PPR"/>
    <property type="match status" value="2"/>
</dbReference>
<sequence length="575" mass="63181">MALSRSARVHALTRVRGVHHRARLVGPLDDFSRRPTRQLAAHLLRQDLDPHRGWAVFRRAVDSGLTCDRSFFCRALEYCRRRLPSKAPDVLREALCKGVDVDDDDRLFCLFLSSCKAAGAPVLRDTLDLYRRCGPRTHDVIVALGNLCRAWNAPGAALPLLSDALDNNVPISESLLSMMAACCAESRSALGAATAKRIVDDERVPLAYPQRGIYRDLCLALLSQGEFDAAMQALALMDQVGLPPTGHVYAAIIKALSSAGRLDRALDVFRQMVARRCPTPSPSLLATLITCSCAAPVRHHDNDDDQQYLDTLRAYVDQRSLLDVDPAVANAFIVAYGACGRVQDAELVFERVRSPRAGTFGALITAYARNDMLDAAIGTFRALERAGRRYTPPVLAAMLDVFARADRVDDAMDVFVEIRQRDVSVDRDAFVAFVAACGRRERLDAVRHLDAYARRRSLIHDGGVVVAFLAAYGACSQLPACQALFDRATRRPDRRPGHLPMFLTMIALYRKAGLLSRSIDTFERMLDASSTALAPGADVTATIFADLVETCTDAGDAERLGQLARKHGLDPRQRP</sequence>
<dbReference type="SUPFAM" id="SSF48452">
    <property type="entry name" value="TPR-like"/>
    <property type="match status" value="1"/>
</dbReference>
<accession>A0A0G4J8J1</accession>
<evidence type="ECO:0008006" key="5">
    <source>
        <dbReference type="Google" id="ProtNLM"/>
    </source>
</evidence>
<proteinExistence type="predicted"/>
<dbReference type="PANTHER" id="PTHR47936">
    <property type="entry name" value="PPR_LONG DOMAIN-CONTAINING PROTEIN"/>
    <property type="match status" value="1"/>
</dbReference>